<gene>
    <name evidence="1" type="ORF">ABS362_07825</name>
</gene>
<accession>A0ABV1RTJ4</accession>
<organism evidence="1 2">
    <name type="scientific">Pontibacter populi</name>
    <dbReference type="NCBI Taxonomy" id="890055"/>
    <lineage>
        <taxon>Bacteria</taxon>
        <taxon>Pseudomonadati</taxon>
        <taxon>Bacteroidota</taxon>
        <taxon>Cytophagia</taxon>
        <taxon>Cytophagales</taxon>
        <taxon>Hymenobacteraceae</taxon>
        <taxon>Pontibacter</taxon>
    </lineage>
</organism>
<evidence type="ECO:0000313" key="1">
    <source>
        <dbReference type="EMBL" id="MER2997450.1"/>
    </source>
</evidence>
<reference evidence="1 2" key="1">
    <citation type="submission" date="2024-06" db="EMBL/GenBank/DDBJ databases">
        <title>Pontibacter populi HYL7-15.</title>
        <authorList>
            <person name="Kim M.K."/>
        </authorList>
    </citation>
    <scope>NUCLEOTIDE SEQUENCE [LARGE SCALE GENOMIC DNA]</scope>
    <source>
        <strain evidence="1 2">HYL7-15</strain>
    </source>
</reference>
<dbReference type="RefSeq" id="WP_350411844.1">
    <property type="nucleotide sequence ID" value="NZ_JBEOKT010000005.1"/>
</dbReference>
<dbReference type="EMBL" id="JBEOKT010000005">
    <property type="protein sequence ID" value="MER2997450.1"/>
    <property type="molecule type" value="Genomic_DNA"/>
</dbReference>
<keyword evidence="2" id="KW-1185">Reference proteome</keyword>
<comment type="caution">
    <text evidence="1">The sequence shown here is derived from an EMBL/GenBank/DDBJ whole genome shotgun (WGS) entry which is preliminary data.</text>
</comment>
<name>A0ABV1RTJ4_9BACT</name>
<dbReference type="Proteomes" id="UP001476807">
    <property type="component" value="Unassembled WGS sequence"/>
</dbReference>
<evidence type="ECO:0000313" key="2">
    <source>
        <dbReference type="Proteomes" id="UP001476807"/>
    </source>
</evidence>
<proteinExistence type="predicted"/>
<protein>
    <submittedName>
        <fullName evidence="1">Uncharacterized protein</fullName>
    </submittedName>
</protein>
<sequence>MENSLAAELAMLGTEQLLDLLHKREQYEPEITLAVITELENRKL</sequence>